<dbReference type="RefSeq" id="WP_311663742.1">
    <property type="nucleotide sequence ID" value="NZ_JAVRHT010000021.1"/>
</dbReference>
<comment type="subcellular location">
    <subcellularLocation>
        <location evidence="1">Membrane</location>
        <topology evidence="1">Multi-pass membrane protein</topology>
    </subcellularLocation>
</comment>
<keyword evidence="3 5" id="KW-1133">Transmembrane helix</keyword>
<feature type="transmembrane region" description="Helical" evidence="5">
    <location>
        <begin position="80"/>
        <end position="111"/>
    </location>
</feature>
<dbReference type="EMBL" id="JAVRHT010000021">
    <property type="protein sequence ID" value="MDT0632121.1"/>
    <property type="molecule type" value="Genomic_DNA"/>
</dbReference>
<keyword evidence="4 5" id="KW-0472">Membrane</keyword>
<comment type="caution">
    <text evidence="6">The sequence shown here is derived from an EMBL/GenBank/DDBJ whole genome shotgun (WGS) entry which is preliminary data.</text>
</comment>
<accession>A0ABU3BSI2</accession>
<reference evidence="6 7" key="1">
    <citation type="submission" date="2023-09" db="EMBL/GenBank/DDBJ databases">
        <authorList>
            <person name="Rey-Velasco X."/>
        </authorList>
    </citation>
    <scope>NUCLEOTIDE SEQUENCE [LARGE SCALE GENOMIC DNA]</scope>
    <source>
        <strain evidence="6 7">F394</strain>
    </source>
</reference>
<name>A0ABU3BSI2_9BACT</name>
<proteinExistence type="predicted"/>
<dbReference type="InterPro" id="IPR019109">
    <property type="entry name" value="MamF_MmsF"/>
</dbReference>
<gene>
    <name evidence="6" type="ORF">RM540_10230</name>
</gene>
<keyword evidence="7" id="KW-1185">Reference proteome</keyword>
<feature type="transmembrane region" description="Helical" evidence="5">
    <location>
        <begin position="29"/>
        <end position="59"/>
    </location>
</feature>
<evidence type="ECO:0000256" key="3">
    <source>
        <dbReference type="ARBA" id="ARBA00022989"/>
    </source>
</evidence>
<evidence type="ECO:0000256" key="5">
    <source>
        <dbReference type="SAM" id="Phobius"/>
    </source>
</evidence>
<evidence type="ECO:0000313" key="7">
    <source>
        <dbReference type="Proteomes" id="UP001267426"/>
    </source>
</evidence>
<sequence length="135" mass="14742">MEPRTIKTGPYDSDFDGDGLLSPTKDERMWAMVAHLSAFATFVLPSFGQIVGPLVVWLVKRDSSAFVADQAKEALNFQITITLAFVAAGILAFVLIGIPMLVVLGLAWLVLTVVGGVRANEGVRYRYPLTVRFVK</sequence>
<dbReference type="Pfam" id="PF09685">
    <property type="entry name" value="MamF_MmsF"/>
    <property type="match status" value="1"/>
</dbReference>
<evidence type="ECO:0000256" key="2">
    <source>
        <dbReference type="ARBA" id="ARBA00022692"/>
    </source>
</evidence>
<protein>
    <submittedName>
        <fullName evidence="6">DUF4870 domain-containing protein</fullName>
    </submittedName>
</protein>
<evidence type="ECO:0000256" key="1">
    <source>
        <dbReference type="ARBA" id="ARBA00004141"/>
    </source>
</evidence>
<dbReference type="Proteomes" id="UP001267426">
    <property type="component" value="Unassembled WGS sequence"/>
</dbReference>
<evidence type="ECO:0000313" key="6">
    <source>
        <dbReference type="EMBL" id="MDT0632121.1"/>
    </source>
</evidence>
<keyword evidence="2 5" id="KW-0812">Transmembrane</keyword>
<evidence type="ECO:0000256" key="4">
    <source>
        <dbReference type="ARBA" id="ARBA00023136"/>
    </source>
</evidence>
<organism evidence="6 7">
    <name type="scientific">Rubrivirga litoralis</name>
    <dbReference type="NCBI Taxonomy" id="3075598"/>
    <lineage>
        <taxon>Bacteria</taxon>
        <taxon>Pseudomonadati</taxon>
        <taxon>Rhodothermota</taxon>
        <taxon>Rhodothermia</taxon>
        <taxon>Rhodothermales</taxon>
        <taxon>Rubricoccaceae</taxon>
        <taxon>Rubrivirga</taxon>
    </lineage>
</organism>